<dbReference type="Proteomes" id="UP000321513">
    <property type="component" value="Unassembled WGS sequence"/>
</dbReference>
<feature type="domain" description="ABC3 transporter permease C-terminal" evidence="8">
    <location>
        <begin position="296"/>
        <end position="409"/>
    </location>
</feature>
<keyword evidence="4 7" id="KW-1133">Transmembrane helix</keyword>
<accession>A0A512BAZ9</accession>
<organism evidence="10 11">
    <name type="scientific">Segetibacter aerophilus</name>
    <dbReference type="NCBI Taxonomy" id="670293"/>
    <lineage>
        <taxon>Bacteria</taxon>
        <taxon>Pseudomonadati</taxon>
        <taxon>Bacteroidota</taxon>
        <taxon>Chitinophagia</taxon>
        <taxon>Chitinophagales</taxon>
        <taxon>Chitinophagaceae</taxon>
        <taxon>Segetibacter</taxon>
    </lineage>
</organism>
<feature type="transmembrane region" description="Helical" evidence="7">
    <location>
        <begin position="337"/>
        <end position="362"/>
    </location>
</feature>
<keyword evidence="3 7" id="KW-0812">Transmembrane</keyword>
<dbReference type="OrthoDB" id="9770036at2"/>
<evidence type="ECO:0000256" key="6">
    <source>
        <dbReference type="ARBA" id="ARBA00038076"/>
    </source>
</evidence>
<evidence type="ECO:0000256" key="7">
    <source>
        <dbReference type="SAM" id="Phobius"/>
    </source>
</evidence>
<sequence>MLKVISIVWNSFKMALQELKNNKLRTFLSLFGITIGIFCIIGVLATVESLQTKVQGDLKSLGTNTIYIDKYSYANHGPDFPWWKFLKRPYVKYHEMEAIKARATLASAICYTIRSNGNLEYTDNVLNGISCYGVTEEYNKVLTINIDYGRYISEAEFKQAAPVTLIGYSNAENLFGTAERALNQEVKFKGRNLRVVGVIKKQGKSMVDAWQFDECIIMPYKQMSAMFIVEDSRPTIMVKGRENISTAALLDELKGIMRSIHRLSPRQEDDFSLNDINMFTEQTNSIFGSINLGGWAIAGLSLIVGAFGVANIMFVTVRERTGQIGLKKAIGAKSSTILTEFLLESAFLCLLGGLIGLVLVFILTKLLSTVMPFPINISLNTLTLAISICMVVGVLAGIIPASIAAKMNPVVAIRTK</sequence>
<dbReference type="InterPro" id="IPR003838">
    <property type="entry name" value="ABC3_permease_C"/>
</dbReference>
<dbReference type="InterPro" id="IPR050250">
    <property type="entry name" value="Macrolide_Exporter_MacB"/>
</dbReference>
<dbReference type="AlphaFoldDB" id="A0A512BAZ9"/>
<proteinExistence type="inferred from homology"/>
<reference evidence="10 11" key="1">
    <citation type="submission" date="2019-07" db="EMBL/GenBank/DDBJ databases">
        <title>Whole genome shotgun sequence of Segetibacter aerophilus NBRC 106135.</title>
        <authorList>
            <person name="Hosoyama A."/>
            <person name="Uohara A."/>
            <person name="Ohji S."/>
            <person name="Ichikawa N."/>
        </authorList>
    </citation>
    <scope>NUCLEOTIDE SEQUENCE [LARGE SCALE GENOMIC DNA]</scope>
    <source>
        <strain evidence="10 11">NBRC 106135</strain>
    </source>
</reference>
<protein>
    <submittedName>
        <fullName evidence="10">ABC transporter permease</fullName>
    </submittedName>
</protein>
<keyword evidence="5 7" id="KW-0472">Membrane</keyword>
<evidence type="ECO:0000256" key="4">
    <source>
        <dbReference type="ARBA" id="ARBA00022989"/>
    </source>
</evidence>
<dbReference type="Pfam" id="PF02687">
    <property type="entry name" value="FtsX"/>
    <property type="match status" value="1"/>
</dbReference>
<keyword evidence="2" id="KW-1003">Cell membrane</keyword>
<feature type="domain" description="MacB-like periplasmic core" evidence="9">
    <location>
        <begin position="26"/>
        <end position="254"/>
    </location>
</feature>
<feature type="transmembrane region" description="Helical" evidence="7">
    <location>
        <begin position="292"/>
        <end position="317"/>
    </location>
</feature>
<evidence type="ECO:0000259" key="9">
    <source>
        <dbReference type="Pfam" id="PF12704"/>
    </source>
</evidence>
<dbReference type="InterPro" id="IPR025857">
    <property type="entry name" value="MacB_PCD"/>
</dbReference>
<evidence type="ECO:0000256" key="2">
    <source>
        <dbReference type="ARBA" id="ARBA00022475"/>
    </source>
</evidence>
<comment type="similarity">
    <text evidence="6">Belongs to the ABC-4 integral membrane protein family.</text>
</comment>
<evidence type="ECO:0000256" key="5">
    <source>
        <dbReference type="ARBA" id="ARBA00023136"/>
    </source>
</evidence>
<evidence type="ECO:0000256" key="1">
    <source>
        <dbReference type="ARBA" id="ARBA00004651"/>
    </source>
</evidence>
<keyword evidence="11" id="KW-1185">Reference proteome</keyword>
<feature type="transmembrane region" description="Helical" evidence="7">
    <location>
        <begin position="27"/>
        <end position="47"/>
    </location>
</feature>
<feature type="transmembrane region" description="Helical" evidence="7">
    <location>
        <begin position="382"/>
        <end position="405"/>
    </location>
</feature>
<dbReference type="RefSeq" id="WP_147203240.1">
    <property type="nucleotide sequence ID" value="NZ_BJYT01000005.1"/>
</dbReference>
<gene>
    <name evidence="10" type="ORF">SAE01_16060</name>
</gene>
<dbReference type="EMBL" id="BJYT01000005">
    <property type="protein sequence ID" value="GEO09110.1"/>
    <property type="molecule type" value="Genomic_DNA"/>
</dbReference>
<dbReference type="PANTHER" id="PTHR30572:SF4">
    <property type="entry name" value="ABC TRANSPORTER PERMEASE YTRF"/>
    <property type="match status" value="1"/>
</dbReference>
<dbReference type="Pfam" id="PF12704">
    <property type="entry name" value="MacB_PCD"/>
    <property type="match status" value="1"/>
</dbReference>
<comment type="subcellular location">
    <subcellularLocation>
        <location evidence="1">Cell membrane</location>
        <topology evidence="1">Multi-pass membrane protein</topology>
    </subcellularLocation>
</comment>
<dbReference type="PANTHER" id="PTHR30572">
    <property type="entry name" value="MEMBRANE COMPONENT OF TRANSPORTER-RELATED"/>
    <property type="match status" value="1"/>
</dbReference>
<evidence type="ECO:0000259" key="8">
    <source>
        <dbReference type="Pfam" id="PF02687"/>
    </source>
</evidence>
<comment type="caution">
    <text evidence="10">The sequence shown here is derived from an EMBL/GenBank/DDBJ whole genome shotgun (WGS) entry which is preliminary data.</text>
</comment>
<evidence type="ECO:0000256" key="3">
    <source>
        <dbReference type="ARBA" id="ARBA00022692"/>
    </source>
</evidence>
<dbReference type="GO" id="GO:0005886">
    <property type="term" value="C:plasma membrane"/>
    <property type="evidence" value="ECO:0007669"/>
    <property type="project" value="UniProtKB-SubCell"/>
</dbReference>
<evidence type="ECO:0000313" key="11">
    <source>
        <dbReference type="Proteomes" id="UP000321513"/>
    </source>
</evidence>
<evidence type="ECO:0000313" key="10">
    <source>
        <dbReference type="EMBL" id="GEO09110.1"/>
    </source>
</evidence>
<name>A0A512BAZ9_9BACT</name>
<dbReference type="GO" id="GO:0022857">
    <property type="term" value="F:transmembrane transporter activity"/>
    <property type="evidence" value="ECO:0007669"/>
    <property type="project" value="TreeGrafter"/>
</dbReference>